<dbReference type="Pfam" id="PF23397">
    <property type="entry name" value="DUF7104"/>
    <property type="match status" value="7"/>
</dbReference>
<dbReference type="InterPro" id="IPR055530">
    <property type="entry name" value="DUF7104"/>
</dbReference>
<evidence type="ECO:0000256" key="1">
    <source>
        <dbReference type="ARBA" id="ARBA00022737"/>
    </source>
</evidence>
<dbReference type="AlphaFoldDB" id="A0A2T3Z0X6"/>
<dbReference type="Gene3D" id="1.25.40.20">
    <property type="entry name" value="Ankyrin repeat-containing domain"/>
    <property type="match status" value="3"/>
</dbReference>
<protein>
    <submittedName>
        <fullName evidence="5">Uncharacterized protein</fullName>
    </submittedName>
</protein>
<dbReference type="Proteomes" id="UP000240493">
    <property type="component" value="Unassembled WGS sequence"/>
</dbReference>
<dbReference type="PANTHER" id="PTHR10039:SF14">
    <property type="entry name" value="NACHT DOMAIN-CONTAINING PROTEIN"/>
    <property type="match status" value="1"/>
</dbReference>
<dbReference type="Gene3D" id="1.20.5.340">
    <property type="match status" value="4"/>
</dbReference>
<accession>A0A2T3Z0X6</accession>
<feature type="domain" description="Nephrocystin 3-like N-terminal" evidence="4">
    <location>
        <begin position="71"/>
        <end position="236"/>
    </location>
</feature>
<dbReference type="PROSITE" id="PS50297">
    <property type="entry name" value="ANK_REP_REGION"/>
    <property type="match status" value="3"/>
</dbReference>
<dbReference type="Pfam" id="PF24883">
    <property type="entry name" value="NPHP3_N"/>
    <property type="match status" value="1"/>
</dbReference>
<feature type="domain" description="GPI inositol-deacylase winged helix" evidence="3">
    <location>
        <begin position="347"/>
        <end position="436"/>
    </location>
</feature>
<evidence type="ECO:0000313" key="5">
    <source>
        <dbReference type="EMBL" id="PTB38455.1"/>
    </source>
</evidence>
<organism evidence="5 6">
    <name type="scientific">Trichoderma asperellum (strain ATCC 204424 / CBS 433.97 / NBRC 101777)</name>
    <dbReference type="NCBI Taxonomy" id="1042311"/>
    <lineage>
        <taxon>Eukaryota</taxon>
        <taxon>Fungi</taxon>
        <taxon>Dikarya</taxon>
        <taxon>Ascomycota</taxon>
        <taxon>Pezizomycotina</taxon>
        <taxon>Sordariomycetes</taxon>
        <taxon>Hypocreomycetidae</taxon>
        <taxon>Hypocreales</taxon>
        <taxon>Hypocreaceae</taxon>
        <taxon>Trichoderma</taxon>
    </lineage>
</organism>
<feature type="repeat" description="ANK" evidence="2">
    <location>
        <begin position="633"/>
        <end position="665"/>
    </location>
</feature>
<feature type="repeat" description="ANK" evidence="2">
    <location>
        <begin position="733"/>
        <end position="756"/>
    </location>
</feature>
<dbReference type="EMBL" id="KZ679266">
    <property type="protein sequence ID" value="PTB38455.1"/>
    <property type="molecule type" value="Genomic_DNA"/>
</dbReference>
<dbReference type="OrthoDB" id="194358at2759"/>
<gene>
    <name evidence="5" type="ORF">M441DRAFT_60672</name>
</gene>
<evidence type="ECO:0000259" key="3">
    <source>
        <dbReference type="Pfam" id="PF22939"/>
    </source>
</evidence>
<dbReference type="InterPro" id="IPR054471">
    <property type="entry name" value="GPIID_WHD"/>
</dbReference>
<sequence length="1040" mass="117214">MDRRAVSNNTFGPNTIIVQGDFTSPGPLPTVNNAAHANGSRREREIEILRRLYKLPYDDRKNRNPDRAQKTCEWFVAHKRFQEWQESKQSTTLWVSADPGCGKSVLSKHLVDSILPSSASRTTCYFFFKDDFEDQKNVVNALCCILHQLFKQKRVLLSDAILEEFEIYKEEITGSFGKLWDALLSVAENKSAGEIVCVLDAIDECEDRGRSQLARALQTLYNTGRSFNLKFLLTSRPYVDIRHGFRPPDIPELAVIHLSGESDVEMIKISQEIDIFIQARVQVVGDNLQLTDDEQDLLLRELMRVPNRTYLWVHLTLDLIEQDLDLDKTAIVRTTSHLPNTVEEAYDKILSRSRNLEEAKKLLHIVVAAARPLTLSEMNLALTLRSHHHSYDKLDLKSEERFRENVRDLCGLFVAIINSKIYLLHQTAKEFLVRNNSANVSEPIYENLKWKHSLWPQESHRILAEICIWHLLFTEFGAQYPDEEGMISQCIDSSVFLDYSANYWTTHVRESRIDVKNSLSQSILKLCDENSNTCLLWLRIYWRGTNTDFPRRFTALMIASYFGLTTVIKLLLTLDGTGLNSKDGTYWRSALSWAAGNGYHVAVKLLIKGGRSRWKGIKLPFKVGAQVDSVDRHNLTPLSHAVLNGHVAAAKLLLKAGASVNTRDIIGGTPLSYAVCNGHEHMVNLLLKKGTIVDSEDDMSAGLLLSAAEKGHEGIVKLLLDRGRVDPDSKDKDGNTPLYLAVRYGHRPIIELLLENKVTITKEIVKAAARNTWSGKKVMTLLLNQQGDQVTITEEGASTIAAIFDKEIILLLLDRRGNQITITEEIVKAKAEEWGNGKEVMTLLLNQQITITEGAVSTIAAMFDEQMMSLLLDRRGDKITITEEVVKAAARNVESGKEVMQLLLDQRGDEITITEEVVKAAAGNGNGEEIIALLLNRRGDQITITEEVVKAAAGNWNGGNVMELLLDQRGDEITITENIIKAAARNVGGGKEVMELLLNQRGDEINITEYIIKAAAQNWNFRKEMIALLLDRRKQQMMRE</sequence>
<evidence type="ECO:0000259" key="4">
    <source>
        <dbReference type="Pfam" id="PF24883"/>
    </source>
</evidence>
<dbReference type="SUPFAM" id="SSF48403">
    <property type="entry name" value="Ankyrin repeat"/>
    <property type="match status" value="1"/>
</dbReference>
<proteinExistence type="predicted"/>
<keyword evidence="6" id="KW-1185">Reference proteome</keyword>
<dbReference type="SMART" id="SM00248">
    <property type="entry name" value="ANK"/>
    <property type="match status" value="7"/>
</dbReference>
<dbReference type="InterPro" id="IPR027417">
    <property type="entry name" value="P-loop_NTPase"/>
</dbReference>
<dbReference type="STRING" id="1042311.A0A2T3Z0X6"/>
<dbReference type="Pfam" id="PF12796">
    <property type="entry name" value="Ank_2"/>
    <property type="match status" value="2"/>
</dbReference>
<dbReference type="InterPro" id="IPR002110">
    <property type="entry name" value="Ankyrin_rpt"/>
</dbReference>
<dbReference type="InterPro" id="IPR036770">
    <property type="entry name" value="Ankyrin_rpt-contain_sf"/>
</dbReference>
<dbReference type="PANTHER" id="PTHR10039">
    <property type="entry name" value="AMELOGENIN"/>
    <property type="match status" value="1"/>
</dbReference>
<dbReference type="SUPFAM" id="SSF52540">
    <property type="entry name" value="P-loop containing nucleoside triphosphate hydrolases"/>
    <property type="match status" value="1"/>
</dbReference>
<dbReference type="PROSITE" id="PS50088">
    <property type="entry name" value="ANK_REPEAT"/>
    <property type="match status" value="3"/>
</dbReference>
<dbReference type="Gene3D" id="3.40.50.300">
    <property type="entry name" value="P-loop containing nucleotide triphosphate hydrolases"/>
    <property type="match status" value="1"/>
</dbReference>
<dbReference type="Pfam" id="PF22939">
    <property type="entry name" value="WHD_GPIID"/>
    <property type="match status" value="1"/>
</dbReference>
<name>A0A2T3Z0X6_TRIA4</name>
<evidence type="ECO:0000313" key="6">
    <source>
        <dbReference type="Proteomes" id="UP000240493"/>
    </source>
</evidence>
<evidence type="ECO:0000256" key="2">
    <source>
        <dbReference type="PROSITE-ProRule" id="PRU00023"/>
    </source>
</evidence>
<keyword evidence="1" id="KW-0677">Repeat</keyword>
<reference evidence="5 6" key="1">
    <citation type="submission" date="2016-07" db="EMBL/GenBank/DDBJ databases">
        <title>Multiple horizontal gene transfer events from other fungi enriched the ability of initially mycotrophic Trichoderma (Ascomycota) to feed on dead plant biomass.</title>
        <authorList>
            <consortium name="DOE Joint Genome Institute"/>
            <person name="Aerts A."/>
            <person name="Atanasova L."/>
            <person name="Chenthamara K."/>
            <person name="Zhang J."/>
            <person name="Grujic M."/>
            <person name="Henrissat B."/>
            <person name="Kuo A."/>
            <person name="Salamov A."/>
            <person name="Lipzen A."/>
            <person name="Labutti K."/>
            <person name="Barry K."/>
            <person name="Miao Y."/>
            <person name="Rahimi M.J."/>
            <person name="Shen Q."/>
            <person name="Grigoriev I.V."/>
            <person name="Kubicek C.P."/>
            <person name="Druzhinina I.S."/>
        </authorList>
    </citation>
    <scope>NUCLEOTIDE SEQUENCE [LARGE SCALE GENOMIC DNA]</scope>
    <source>
        <strain evidence="5 6">CBS 433.97</strain>
    </source>
</reference>
<dbReference type="InterPro" id="IPR056884">
    <property type="entry name" value="NPHP3-like_N"/>
</dbReference>
<feature type="repeat" description="ANK" evidence="2">
    <location>
        <begin position="666"/>
        <end position="698"/>
    </location>
</feature>
<keyword evidence="2" id="KW-0040">ANK repeat</keyword>